<dbReference type="Gene3D" id="3.20.20.70">
    <property type="entry name" value="Aldolase class I"/>
    <property type="match status" value="1"/>
</dbReference>
<dbReference type="EC" id="5.3.1.1" evidence="6 11"/>
<dbReference type="GO" id="GO:0006096">
    <property type="term" value="P:glycolytic process"/>
    <property type="evidence" value="ECO:0007669"/>
    <property type="project" value="UniProtKB-KW"/>
</dbReference>
<accession>A0AAD6D039</accession>
<dbReference type="PANTHER" id="PTHR21139:SF41">
    <property type="entry name" value="TRIOSEPHOSPHATE ISOMERASE"/>
    <property type="match status" value="1"/>
</dbReference>
<evidence type="ECO:0000256" key="2">
    <source>
        <dbReference type="ARBA" id="ARBA00004680"/>
    </source>
</evidence>
<organism evidence="12 13">
    <name type="scientific">Penicillium frequentans</name>
    <dbReference type="NCBI Taxonomy" id="3151616"/>
    <lineage>
        <taxon>Eukaryota</taxon>
        <taxon>Fungi</taxon>
        <taxon>Dikarya</taxon>
        <taxon>Ascomycota</taxon>
        <taxon>Pezizomycotina</taxon>
        <taxon>Eurotiomycetes</taxon>
        <taxon>Eurotiomycetidae</taxon>
        <taxon>Eurotiales</taxon>
        <taxon>Aspergillaceae</taxon>
        <taxon>Penicillium</taxon>
    </lineage>
</organism>
<evidence type="ECO:0000256" key="1">
    <source>
        <dbReference type="ARBA" id="ARBA00000474"/>
    </source>
</evidence>
<dbReference type="AlphaFoldDB" id="A0AAD6D039"/>
<dbReference type="CDD" id="cd00311">
    <property type="entry name" value="TIM"/>
    <property type="match status" value="1"/>
</dbReference>
<keyword evidence="8 11" id="KW-0312">Gluconeogenesis</keyword>
<dbReference type="GO" id="GO:0005829">
    <property type="term" value="C:cytosol"/>
    <property type="evidence" value="ECO:0007669"/>
    <property type="project" value="TreeGrafter"/>
</dbReference>
<comment type="catalytic activity">
    <reaction evidence="1 11">
        <text>D-glyceraldehyde 3-phosphate = dihydroxyacetone phosphate</text>
        <dbReference type="Rhea" id="RHEA:18585"/>
        <dbReference type="ChEBI" id="CHEBI:57642"/>
        <dbReference type="ChEBI" id="CHEBI:59776"/>
        <dbReference type="EC" id="5.3.1.1"/>
    </reaction>
</comment>
<dbReference type="Proteomes" id="UP001220324">
    <property type="component" value="Unassembled WGS sequence"/>
</dbReference>
<dbReference type="PROSITE" id="PS51440">
    <property type="entry name" value="TIM_2"/>
    <property type="match status" value="1"/>
</dbReference>
<dbReference type="InterPro" id="IPR000652">
    <property type="entry name" value="Triosephosphate_isomerase"/>
</dbReference>
<dbReference type="GO" id="GO:0046166">
    <property type="term" value="P:glyceraldehyde-3-phosphate biosynthetic process"/>
    <property type="evidence" value="ECO:0007669"/>
    <property type="project" value="TreeGrafter"/>
</dbReference>
<evidence type="ECO:0000256" key="3">
    <source>
        <dbReference type="ARBA" id="ARBA00004742"/>
    </source>
</evidence>
<dbReference type="SUPFAM" id="SSF51351">
    <property type="entry name" value="Triosephosphate isomerase (TIM)"/>
    <property type="match status" value="1"/>
</dbReference>
<keyword evidence="13" id="KW-1185">Reference proteome</keyword>
<comment type="caution">
    <text evidence="12">The sequence shown here is derived from an EMBL/GenBank/DDBJ whole genome shotgun (WGS) entry which is preliminary data.</text>
</comment>
<name>A0AAD6D039_9EURO</name>
<evidence type="ECO:0000256" key="5">
    <source>
        <dbReference type="ARBA" id="ARBA00011738"/>
    </source>
</evidence>
<evidence type="ECO:0000256" key="7">
    <source>
        <dbReference type="ARBA" id="ARBA00019397"/>
    </source>
</evidence>
<comment type="subunit">
    <text evidence="5">Homodimer.</text>
</comment>
<evidence type="ECO:0000256" key="8">
    <source>
        <dbReference type="ARBA" id="ARBA00022432"/>
    </source>
</evidence>
<comment type="pathway">
    <text evidence="3 11">Carbohydrate biosynthesis; gluconeogenesis.</text>
</comment>
<evidence type="ECO:0000313" key="13">
    <source>
        <dbReference type="Proteomes" id="UP001220324"/>
    </source>
</evidence>
<dbReference type="Pfam" id="PF00121">
    <property type="entry name" value="TIM"/>
    <property type="match status" value="1"/>
</dbReference>
<dbReference type="EMBL" id="JAQIZZ010000003">
    <property type="protein sequence ID" value="KAJ5546484.1"/>
    <property type="molecule type" value="Genomic_DNA"/>
</dbReference>
<dbReference type="GO" id="GO:0004807">
    <property type="term" value="F:triose-phosphate isomerase activity"/>
    <property type="evidence" value="ECO:0007669"/>
    <property type="project" value="UniProtKB-EC"/>
</dbReference>
<dbReference type="PROSITE" id="PS00171">
    <property type="entry name" value="TIM_1"/>
    <property type="match status" value="1"/>
</dbReference>
<dbReference type="InterPro" id="IPR013785">
    <property type="entry name" value="Aldolase_TIM"/>
</dbReference>
<evidence type="ECO:0000256" key="6">
    <source>
        <dbReference type="ARBA" id="ARBA00011940"/>
    </source>
</evidence>
<dbReference type="InterPro" id="IPR020861">
    <property type="entry name" value="Triosephosphate_isomerase_AS"/>
</dbReference>
<dbReference type="GO" id="GO:0019563">
    <property type="term" value="P:glycerol catabolic process"/>
    <property type="evidence" value="ECO:0007669"/>
    <property type="project" value="TreeGrafter"/>
</dbReference>
<comment type="pathway">
    <text evidence="2 11">Carbohydrate degradation; glycolysis; D-glyceraldehyde 3-phosphate from glycerone phosphate: step 1/1.</text>
</comment>
<dbReference type="HAMAP" id="MF_00147_B">
    <property type="entry name" value="TIM_B"/>
    <property type="match status" value="1"/>
</dbReference>
<dbReference type="NCBIfam" id="TIGR00419">
    <property type="entry name" value="tim"/>
    <property type="match status" value="1"/>
</dbReference>
<dbReference type="InterPro" id="IPR035990">
    <property type="entry name" value="TIM_sf"/>
</dbReference>
<reference evidence="12 13" key="1">
    <citation type="journal article" date="2023" name="IMA Fungus">
        <title>Comparative genomic study of the Penicillium genus elucidates a diverse pangenome and 15 lateral gene transfer events.</title>
        <authorList>
            <person name="Petersen C."/>
            <person name="Sorensen T."/>
            <person name="Nielsen M.R."/>
            <person name="Sondergaard T.E."/>
            <person name="Sorensen J.L."/>
            <person name="Fitzpatrick D.A."/>
            <person name="Frisvad J.C."/>
            <person name="Nielsen K.L."/>
        </authorList>
    </citation>
    <scope>NUCLEOTIDE SEQUENCE [LARGE SCALE GENOMIC DNA]</scope>
    <source>
        <strain evidence="12 13">IBT 35679</strain>
    </source>
</reference>
<evidence type="ECO:0000256" key="9">
    <source>
        <dbReference type="ARBA" id="ARBA00023152"/>
    </source>
</evidence>
<dbReference type="FunFam" id="3.20.20.70:FF:000025">
    <property type="entry name" value="Triosephosphate isomerase"/>
    <property type="match status" value="1"/>
</dbReference>
<evidence type="ECO:0000256" key="4">
    <source>
        <dbReference type="ARBA" id="ARBA00007422"/>
    </source>
</evidence>
<evidence type="ECO:0000256" key="11">
    <source>
        <dbReference type="RuleBase" id="RU363013"/>
    </source>
</evidence>
<keyword evidence="9 11" id="KW-0324">Glycolysis</keyword>
<keyword evidence="10 11" id="KW-0413">Isomerase</keyword>
<sequence>MRIGKRHRRCLVRQAPVPILGTECPSILFNRPTFPLVSIPTLVFISFFSFQIPKTSIPHNPFKMARQFFVGGNFKMNGVKESITSIVKNLNAAKLDSTTEVVISPPALYLTLTRELADPKIGVAAQNVFDKPNGAFTGEISVEQLADSNINWVVIGHSERRVILKETDEFIARKTKAAIEGGLSVIFCIGETLEEREANKTIDVVTRQLNAAAKELSKEQWDKVVIAYEPVWAIGTGKVATTEQAQEVHAAIRQWLGASVSAEAQANVRIIYGGSVSEKNCRELAQKEDVDGFLVGGASLKPAFVDIINARI</sequence>
<evidence type="ECO:0000256" key="10">
    <source>
        <dbReference type="ARBA" id="ARBA00023235"/>
    </source>
</evidence>
<evidence type="ECO:0000313" key="12">
    <source>
        <dbReference type="EMBL" id="KAJ5546484.1"/>
    </source>
</evidence>
<dbReference type="GO" id="GO:0006094">
    <property type="term" value="P:gluconeogenesis"/>
    <property type="evidence" value="ECO:0007669"/>
    <property type="project" value="UniProtKB-KW"/>
</dbReference>
<comment type="similarity">
    <text evidence="4 11">Belongs to the triosephosphate isomerase family.</text>
</comment>
<dbReference type="PANTHER" id="PTHR21139">
    <property type="entry name" value="TRIOSEPHOSPHATE ISOMERASE"/>
    <property type="match status" value="1"/>
</dbReference>
<proteinExistence type="inferred from homology"/>
<protein>
    <recommendedName>
        <fullName evidence="7 11">Triosephosphate isomerase</fullName>
        <ecNumber evidence="6 11">5.3.1.1</ecNumber>
    </recommendedName>
</protein>
<dbReference type="InterPro" id="IPR022896">
    <property type="entry name" value="TrioseP_Isoase_bac/euk"/>
</dbReference>
<gene>
    <name evidence="12" type="ORF">N7494_004069</name>
</gene>